<comment type="caution">
    <text evidence="3">The sequence shown here is derived from an EMBL/GenBank/DDBJ whole genome shotgun (WGS) entry which is preliminary data.</text>
</comment>
<evidence type="ECO:0000259" key="2">
    <source>
        <dbReference type="PROSITE" id="PS51203"/>
    </source>
</evidence>
<dbReference type="PROSITE" id="PS51203">
    <property type="entry name" value="CS"/>
    <property type="match status" value="1"/>
</dbReference>
<feature type="region of interest" description="Disordered" evidence="1">
    <location>
        <begin position="1"/>
        <end position="89"/>
    </location>
</feature>
<keyword evidence="4" id="KW-1185">Reference proteome</keyword>
<gene>
    <name evidence="3" type="ORF">TEOVI_000340700</name>
</gene>
<protein>
    <recommendedName>
        <fullName evidence="2">CS domain-containing protein</fullName>
    </recommendedName>
</protein>
<evidence type="ECO:0000313" key="4">
    <source>
        <dbReference type="Proteomes" id="UP000195570"/>
    </source>
</evidence>
<evidence type="ECO:0000256" key="1">
    <source>
        <dbReference type="SAM" id="MobiDB-lite"/>
    </source>
</evidence>
<dbReference type="AlphaFoldDB" id="A0A1G4IHA3"/>
<name>A0A1G4IHA3_TRYEQ</name>
<sequence>MPGIDYSKWDKICDSDDSGSGDSATPGKPRVTQLEYPSRVTISSSGVHMVNTPPQATVSPFREPLSGSNNKNNNNDSRGAPLPAWTSSSSNAVDGGGIIGASSASAHNCDSPARSGGVPCGDKHTPRCNDDSDGESEDHMMYNNLIRNGGREGESHIWSQTRDTVSVSFILPNMNTKAKDIQNFSLEEEEQPNHTSSCVISFSVKGDGGRRRYVLRYPVKVDEDTVEGCWSLHSLPAYPLRLLVVQLVKESMALGMTLWWDRCFITDQTIIDTTKISERNGADATRAEAFRQSWEKAHEEFKRRMIEQREKRCVIDEGFDSDVEDGNGGDGEVRGGKRCVIDEECDSDVEDDNGGDGEVRGGST</sequence>
<dbReference type="GeneID" id="92377347"/>
<dbReference type="RefSeq" id="XP_067082420.1">
    <property type="nucleotide sequence ID" value="XM_067226319.1"/>
</dbReference>
<dbReference type="InterPro" id="IPR008978">
    <property type="entry name" value="HSP20-like_chaperone"/>
</dbReference>
<dbReference type="SUPFAM" id="SSF49764">
    <property type="entry name" value="HSP20-like chaperones"/>
    <property type="match status" value="1"/>
</dbReference>
<dbReference type="EMBL" id="CZPT02001741">
    <property type="protein sequence ID" value="SCU71826.1"/>
    <property type="molecule type" value="Genomic_DNA"/>
</dbReference>
<feature type="region of interest" description="Disordered" evidence="1">
    <location>
        <begin position="116"/>
        <end position="136"/>
    </location>
</feature>
<feature type="domain" description="CS" evidence="2">
    <location>
        <begin position="151"/>
        <end position="264"/>
    </location>
</feature>
<feature type="compositionally biased region" description="Acidic residues" evidence="1">
    <location>
        <begin position="344"/>
        <end position="355"/>
    </location>
</feature>
<dbReference type="InterPro" id="IPR007052">
    <property type="entry name" value="CS_dom"/>
</dbReference>
<feature type="compositionally biased region" description="Basic and acidic residues" evidence="1">
    <location>
        <begin position="121"/>
        <end position="130"/>
    </location>
</feature>
<dbReference type="Proteomes" id="UP000195570">
    <property type="component" value="Unassembled WGS sequence"/>
</dbReference>
<accession>A0A1G4IHA3</accession>
<proteinExistence type="predicted"/>
<feature type="compositionally biased region" description="Polar residues" evidence="1">
    <location>
        <begin position="40"/>
        <end position="58"/>
    </location>
</feature>
<dbReference type="VEuPathDB" id="TriTrypDB:TEOVI_000340700"/>
<organism evidence="3 4">
    <name type="scientific">Trypanosoma equiperdum</name>
    <dbReference type="NCBI Taxonomy" id="5694"/>
    <lineage>
        <taxon>Eukaryota</taxon>
        <taxon>Discoba</taxon>
        <taxon>Euglenozoa</taxon>
        <taxon>Kinetoplastea</taxon>
        <taxon>Metakinetoplastina</taxon>
        <taxon>Trypanosomatida</taxon>
        <taxon>Trypanosomatidae</taxon>
        <taxon>Trypanosoma</taxon>
    </lineage>
</organism>
<reference evidence="3" key="1">
    <citation type="submission" date="2016-09" db="EMBL/GenBank/DDBJ databases">
        <authorList>
            <person name="Hebert L."/>
            <person name="Moumen B."/>
        </authorList>
    </citation>
    <scope>NUCLEOTIDE SEQUENCE [LARGE SCALE GENOMIC DNA]</scope>
    <source>
        <strain evidence="3">OVI</strain>
    </source>
</reference>
<evidence type="ECO:0000313" key="3">
    <source>
        <dbReference type="EMBL" id="SCU71826.1"/>
    </source>
</evidence>
<dbReference type="Gene3D" id="2.60.40.790">
    <property type="match status" value="1"/>
</dbReference>
<feature type="region of interest" description="Disordered" evidence="1">
    <location>
        <begin position="344"/>
        <end position="364"/>
    </location>
</feature>